<feature type="domain" description="NACHT-NTPase and P-loop NTPases N-terminal" evidence="1">
    <location>
        <begin position="12"/>
        <end position="130"/>
    </location>
</feature>
<evidence type="ECO:0000313" key="3">
    <source>
        <dbReference type="Proteomes" id="UP000005446"/>
    </source>
</evidence>
<dbReference type="InterPro" id="IPR011990">
    <property type="entry name" value="TPR-like_helical_dom_sf"/>
</dbReference>
<dbReference type="InterPro" id="IPR031352">
    <property type="entry name" value="SesA"/>
</dbReference>
<dbReference type="SUPFAM" id="SSF52540">
    <property type="entry name" value="P-loop containing nucleoside triphosphate hydrolases"/>
    <property type="match status" value="1"/>
</dbReference>
<protein>
    <recommendedName>
        <fullName evidence="1">NACHT-NTPase and P-loop NTPases N-terminal domain-containing protein</fullName>
    </recommendedName>
</protein>
<dbReference type="SUPFAM" id="SSF48452">
    <property type="entry name" value="TPR-like"/>
    <property type="match status" value="1"/>
</dbReference>
<sequence>MAEVILGLSVASSVAQLIQFSQKIVSQLRELRAGDVPAAFLDIRMRLPLILNIISRIHDAQLSPGDKETFTIVVERSLKQVHQLTVILDKLTIAKGDSALRKGLKVAFGLVEESRIQNIASSLKDNVQLLTCINIAPAEKEKPLPAERRSSEAPPLYGDSTGVFSVPFIRDSQFVGREKVIRSIDEAFEKQTRVAVAGIGGVGKSQVAIEYCYQFKDNDPSAHVFWVYGGNFARFYQGYRRIAQTVALPGWDDPETNILDLVSTMSKEEATKLFLSKVDGDPHDYDKKEIDNLLHELDYLPLAISQAAAFIEENGISISEYLEALRGDDAEEFLHEELNDSRRDEQSINSYYEAKSEDDIRAATVTLKKAIANAHYPSLHYAESAFELAHLYYDQRNEKESLAMGKASFECWKEMEGTRSIRTLDNMEDYAVELAMFGHVDEAISHWQKIIDLSPSTDASENTKTIYMYRSSASISEFQGDASMAEILYKKLIELGEELYNPEHVHVLEYRLCHAEQVMRQGRLQEAIDLAKAILGVCKNQSGWQITASGLQLIAECNRLKGDFAHAKTYHYRLLELLTNMLGRGHQETVDALEAYAALDLDGYDHTSARKMLSHALEQQGKIDEALEF</sequence>
<dbReference type="InParanoid" id="H0EUC0"/>
<comment type="caution">
    <text evidence="2">The sequence shown here is derived from an EMBL/GenBank/DDBJ whole genome shotgun (WGS) entry which is preliminary data.</text>
</comment>
<proteinExistence type="predicted"/>
<accession>H0EUC0</accession>
<dbReference type="OrthoDB" id="1658288at2759"/>
<dbReference type="EMBL" id="AGUE01000170">
    <property type="protein sequence ID" value="EHK97856.1"/>
    <property type="molecule type" value="Genomic_DNA"/>
</dbReference>
<dbReference type="PANTHER" id="PTHR46082:SF6">
    <property type="entry name" value="AAA+ ATPASE DOMAIN-CONTAINING PROTEIN-RELATED"/>
    <property type="match status" value="1"/>
</dbReference>
<dbReference type="PANTHER" id="PTHR46082">
    <property type="entry name" value="ATP/GTP-BINDING PROTEIN-RELATED"/>
    <property type="match status" value="1"/>
</dbReference>
<evidence type="ECO:0000313" key="2">
    <source>
        <dbReference type="EMBL" id="EHK97856.1"/>
    </source>
</evidence>
<dbReference type="HOGENOM" id="CLU_434776_0_0_1"/>
<dbReference type="Pfam" id="PF17107">
    <property type="entry name" value="SesA"/>
    <property type="match status" value="1"/>
</dbReference>
<dbReference type="AlphaFoldDB" id="H0EUC0"/>
<organism evidence="2 3">
    <name type="scientific">Glarea lozoyensis (strain ATCC 74030 / MF5533)</name>
    <dbReference type="NCBI Taxonomy" id="1104152"/>
    <lineage>
        <taxon>Eukaryota</taxon>
        <taxon>Fungi</taxon>
        <taxon>Dikarya</taxon>
        <taxon>Ascomycota</taxon>
        <taxon>Pezizomycotina</taxon>
        <taxon>Leotiomycetes</taxon>
        <taxon>Helotiales</taxon>
        <taxon>Helotiaceae</taxon>
        <taxon>Glarea</taxon>
    </lineage>
</organism>
<dbReference type="InterPro" id="IPR053137">
    <property type="entry name" value="NLR-like"/>
</dbReference>
<reference evidence="2 3" key="1">
    <citation type="journal article" date="2012" name="Eukaryot. Cell">
        <title>Genome sequence of the fungus Glarea lozoyensis: the first genome sequence of a species from the Helotiaceae family.</title>
        <authorList>
            <person name="Youssar L."/>
            <person name="Gruening B.A."/>
            <person name="Erxleben A."/>
            <person name="Guenther S."/>
            <person name="Huettel W."/>
        </authorList>
    </citation>
    <scope>NUCLEOTIDE SEQUENCE [LARGE SCALE GENOMIC DNA]</scope>
    <source>
        <strain evidence="3">ATCC 74030 / MF5533</strain>
    </source>
</reference>
<dbReference type="Proteomes" id="UP000005446">
    <property type="component" value="Unassembled WGS sequence"/>
</dbReference>
<evidence type="ECO:0000259" key="1">
    <source>
        <dbReference type="Pfam" id="PF17107"/>
    </source>
</evidence>
<dbReference type="Gene3D" id="1.25.40.10">
    <property type="entry name" value="Tetratricopeptide repeat domain"/>
    <property type="match status" value="1"/>
</dbReference>
<name>H0EUC0_GLAL7</name>
<keyword evidence="3" id="KW-1185">Reference proteome</keyword>
<gene>
    <name evidence="2" type="ORF">M7I_6353</name>
</gene>
<dbReference type="InterPro" id="IPR027417">
    <property type="entry name" value="P-loop_NTPase"/>
</dbReference>
<dbReference type="Gene3D" id="3.40.50.300">
    <property type="entry name" value="P-loop containing nucleotide triphosphate hydrolases"/>
    <property type="match status" value="1"/>
</dbReference>